<dbReference type="InterPro" id="IPR032567">
    <property type="entry name" value="RTL1-rel"/>
</dbReference>
<reference evidence="4" key="1">
    <citation type="journal article" date="2022" name="Int. J. Mol. Sci.">
        <title>Draft Genome of Tanacetum Coccineum: Genomic Comparison of Closely Related Tanacetum-Family Plants.</title>
        <authorList>
            <person name="Yamashiro T."/>
            <person name="Shiraishi A."/>
            <person name="Nakayama K."/>
            <person name="Satake H."/>
        </authorList>
    </citation>
    <scope>NUCLEOTIDE SEQUENCE</scope>
</reference>
<dbReference type="Pfam" id="PF03732">
    <property type="entry name" value="Retrotrans_gag"/>
    <property type="match status" value="1"/>
</dbReference>
<accession>A0ABQ4YY71</accession>
<feature type="compositionally biased region" description="Gly residues" evidence="2">
    <location>
        <begin position="22"/>
        <end position="32"/>
    </location>
</feature>
<keyword evidence="4" id="KW-0548">Nucleotidyltransferase</keyword>
<keyword evidence="1" id="KW-0479">Metal-binding</keyword>
<keyword evidence="1" id="KW-0862">Zinc</keyword>
<feature type="region of interest" description="Disordered" evidence="2">
    <location>
        <begin position="1"/>
        <end position="35"/>
    </location>
</feature>
<evidence type="ECO:0000259" key="3">
    <source>
        <dbReference type="PROSITE" id="PS50158"/>
    </source>
</evidence>
<dbReference type="InterPro" id="IPR001878">
    <property type="entry name" value="Znf_CCHC"/>
</dbReference>
<dbReference type="PROSITE" id="PS50158">
    <property type="entry name" value="ZF_CCHC"/>
    <property type="match status" value="1"/>
</dbReference>
<dbReference type="GO" id="GO:0003964">
    <property type="term" value="F:RNA-directed DNA polymerase activity"/>
    <property type="evidence" value="ECO:0007669"/>
    <property type="project" value="UniProtKB-KW"/>
</dbReference>
<feature type="compositionally biased region" description="Basic and acidic residues" evidence="2">
    <location>
        <begin position="251"/>
        <end position="263"/>
    </location>
</feature>
<name>A0ABQ4YY71_9ASTR</name>
<evidence type="ECO:0000313" key="4">
    <source>
        <dbReference type="EMBL" id="GJS81747.1"/>
    </source>
</evidence>
<dbReference type="Proteomes" id="UP001151760">
    <property type="component" value="Unassembled WGS sequence"/>
</dbReference>
<dbReference type="EMBL" id="BQNB010010771">
    <property type="protein sequence ID" value="GJS81747.1"/>
    <property type="molecule type" value="Genomic_DNA"/>
</dbReference>
<sequence length="512" mass="57162">MPPRMTTRSTGRSTAAPRGRRTGGQTGRGANGGVDEVPDFSTVIAQQLQNLLPTIIAQVSSQASNIQGDVRNVRNVNMNNGRGGCSYKEFMACNPKDYDGKGGTIAYTRWIEKMESVQDMSGCGDNQKAKYTAGSFIDFKTLTREEFYPNNEMQKLETEFLCHAMVRAGHAAYTDRFHKLARLVPHLVTPKNKRIERYIYGLALQIRAMVAATKPTINQSFVLKAGMLTDEAIRNGSLKKNTKKIRNGGEPSRDGNARDDNKRSRTGRAFAIITNPVRKEYTGAAPKCTNYNYHHLPETPSRMCTNCNRFGHFSKDCMVGTRMVNPLNARNPIAGRGAFFEYGSTDHYKAACPRLNRAPRQGRNPQNQDMAIEGGQGHGNNGNLAHGEAFMMGAEEARQDPNIVMGTFTLNDHYATTLFDFGVDYSFVSTTFIPLLDIEPRMDWLSKHKAEIVCHEKVVRIPLPNGEMLRVLEESPEEKVRHLKSAKAKEQKLKDIMVVRNFSEVFHADLSG</sequence>
<keyword evidence="5" id="KW-1185">Reference proteome</keyword>
<dbReference type="Gene3D" id="4.10.60.10">
    <property type="entry name" value="Zinc finger, CCHC-type"/>
    <property type="match status" value="1"/>
</dbReference>
<keyword evidence="1" id="KW-0863">Zinc-finger</keyword>
<organism evidence="4 5">
    <name type="scientific">Tanacetum coccineum</name>
    <dbReference type="NCBI Taxonomy" id="301880"/>
    <lineage>
        <taxon>Eukaryota</taxon>
        <taxon>Viridiplantae</taxon>
        <taxon>Streptophyta</taxon>
        <taxon>Embryophyta</taxon>
        <taxon>Tracheophyta</taxon>
        <taxon>Spermatophyta</taxon>
        <taxon>Magnoliopsida</taxon>
        <taxon>eudicotyledons</taxon>
        <taxon>Gunneridae</taxon>
        <taxon>Pentapetalae</taxon>
        <taxon>asterids</taxon>
        <taxon>campanulids</taxon>
        <taxon>Asterales</taxon>
        <taxon>Asteraceae</taxon>
        <taxon>Asteroideae</taxon>
        <taxon>Anthemideae</taxon>
        <taxon>Anthemidinae</taxon>
        <taxon>Tanacetum</taxon>
    </lineage>
</organism>
<dbReference type="PANTHER" id="PTHR15503">
    <property type="entry name" value="LDOC1 RELATED"/>
    <property type="match status" value="1"/>
</dbReference>
<dbReference type="Pfam" id="PF00098">
    <property type="entry name" value="zf-CCHC"/>
    <property type="match status" value="1"/>
</dbReference>
<comment type="caution">
    <text evidence="4">The sequence shown here is derived from an EMBL/GenBank/DDBJ whole genome shotgun (WGS) entry which is preliminary data.</text>
</comment>
<gene>
    <name evidence="4" type="ORF">Tco_0748288</name>
</gene>
<keyword evidence="4" id="KW-0808">Transferase</keyword>
<keyword evidence="4" id="KW-0695">RNA-directed DNA polymerase</keyword>
<evidence type="ECO:0000256" key="1">
    <source>
        <dbReference type="PROSITE-ProRule" id="PRU00047"/>
    </source>
</evidence>
<dbReference type="Pfam" id="PF08284">
    <property type="entry name" value="RVP_2"/>
    <property type="match status" value="1"/>
</dbReference>
<protein>
    <submittedName>
        <fullName evidence="4">Reverse transcriptase domain-containing protein</fullName>
    </submittedName>
</protein>
<evidence type="ECO:0000313" key="5">
    <source>
        <dbReference type="Proteomes" id="UP001151760"/>
    </source>
</evidence>
<feature type="region of interest" description="Disordered" evidence="2">
    <location>
        <begin position="238"/>
        <end position="267"/>
    </location>
</feature>
<dbReference type="PANTHER" id="PTHR15503:SF45">
    <property type="entry name" value="RNA-DIRECTED DNA POLYMERASE HOMOLOG"/>
    <property type="match status" value="1"/>
</dbReference>
<dbReference type="InterPro" id="IPR005162">
    <property type="entry name" value="Retrotrans_gag_dom"/>
</dbReference>
<proteinExistence type="predicted"/>
<reference evidence="4" key="2">
    <citation type="submission" date="2022-01" db="EMBL/GenBank/DDBJ databases">
        <authorList>
            <person name="Yamashiro T."/>
            <person name="Shiraishi A."/>
            <person name="Satake H."/>
            <person name="Nakayama K."/>
        </authorList>
    </citation>
    <scope>NUCLEOTIDE SEQUENCE</scope>
</reference>
<evidence type="ECO:0000256" key="2">
    <source>
        <dbReference type="SAM" id="MobiDB-lite"/>
    </source>
</evidence>
<feature type="domain" description="CCHC-type" evidence="3">
    <location>
        <begin position="304"/>
        <end position="317"/>
    </location>
</feature>